<keyword evidence="2" id="KW-1185">Reference proteome</keyword>
<dbReference type="EMBL" id="JANBVB010000661">
    <property type="protein sequence ID" value="KAJ2892766.1"/>
    <property type="molecule type" value="Genomic_DNA"/>
</dbReference>
<name>A0ACC1M3F1_9FUNG</name>
<protein>
    <submittedName>
        <fullName evidence="1">Uncharacterized protein</fullName>
    </submittedName>
</protein>
<dbReference type="Proteomes" id="UP001139981">
    <property type="component" value="Unassembled WGS sequence"/>
</dbReference>
<proteinExistence type="predicted"/>
<accession>A0ACC1M3F1</accession>
<comment type="caution">
    <text evidence="1">The sequence shown here is derived from an EMBL/GenBank/DDBJ whole genome shotgun (WGS) entry which is preliminary data.</text>
</comment>
<reference evidence="1" key="1">
    <citation type="submission" date="2022-07" db="EMBL/GenBank/DDBJ databases">
        <title>Phylogenomic reconstructions and comparative analyses of Kickxellomycotina fungi.</title>
        <authorList>
            <person name="Reynolds N.K."/>
            <person name="Stajich J.E."/>
            <person name="Barry K."/>
            <person name="Grigoriev I.V."/>
            <person name="Crous P."/>
            <person name="Smith M.E."/>
        </authorList>
    </citation>
    <scope>NUCLEOTIDE SEQUENCE</scope>
    <source>
        <strain evidence="1">CBS 190363</strain>
    </source>
</reference>
<evidence type="ECO:0000313" key="1">
    <source>
        <dbReference type="EMBL" id="KAJ2892766.1"/>
    </source>
</evidence>
<evidence type="ECO:0000313" key="2">
    <source>
        <dbReference type="Proteomes" id="UP001139981"/>
    </source>
</evidence>
<sequence>MKLSIFFAVTSCLLALSNATDISISGTTKVNYKVDDYKCHNTPTMEGSKLEVLVTQGPAHAATFYSSPNCKGKGKTYYNHGGKWQRASGPIRSYRLVIPVHTARTTVKTGKGAKPTKISTSIP</sequence>
<organism evidence="1 2">
    <name type="scientific">Coemansia aciculifera</name>
    <dbReference type="NCBI Taxonomy" id="417176"/>
    <lineage>
        <taxon>Eukaryota</taxon>
        <taxon>Fungi</taxon>
        <taxon>Fungi incertae sedis</taxon>
        <taxon>Zoopagomycota</taxon>
        <taxon>Kickxellomycotina</taxon>
        <taxon>Kickxellomycetes</taxon>
        <taxon>Kickxellales</taxon>
        <taxon>Kickxellaceae</taxon>
        <taxon>Coemansia</taxon>
    </lineage>
</organism>
<gene>
    <name evidence="1" type="ORF">IWW38_003092</name>
</gene>